<comment type="caution">
    <text evidence="2">The sequence shown here is derived from an EMBL/GenBank/DDBJ whole genome shotgun (WGS) entry which is preliminary data.</text>
</comment>
<keyword evidence="3" id="KW-1185">Reference proteome</keyword>
<proteinExistence type="predicted"/>
<dbReference type="EMBL" id="AMZN01000006">
    <property type="protein sequence ID" value="ELR73287.1"/>
    <property type="molecule type" value="Genomic_DNA"/>
</dbReference>
<dbReference type="Gene3D" id="3.90.920.10">
    <property type="entry name" value="DNA primase, PRIM domain"/>
    <property type="match status" value="1"/>
</dbReference>
<dbReference type="RefSeq" id="WP_009577867.1">
    <property type="nucleotide sequence ID" value="NZ_AMZN01000006.1"/>
</dbReference>
<reference evidence="2 3" key="1">
    <citation type="submission" date="2012-12" db="EMBL/GenBank/DDBJ databases">
        <title>Genome assembly of Fulvivirga imtechensis AK7.</title>
        <authorList>
            <person name="Nupur N."/>
            <person name="Khatri I."/>
            <person name="Kumar R."/>
            <person name="Subramanian S."/>
            <person name="Pinnaka A."/>
        </authorList>
    </citation>
    <scope>NUCLEOTIDE SEQUENCE [LARGE SCALE GENOMIC DNA]</scope>
    <source>
        <strain evidence="2 3">AK7</strain>
    </source>
</reference>
<protein>
    <recommendedName>
        <fullName evidence="1">DNA ligase D polymerase domain-containing protein</fullName>
    </recommendedName>
</protein>
<dbReference type="NCBIfam" id="TIGR02778">
    <property type="entry name" value="ligD_pol"/>
    <property type="match status" value="1"/>
</dbReference>
<dbReference type="InterPro" id="IPR014145">
    <property type="entry name" value="LigD_pol_dom"/>
</dbReference>
<evidence type="ECO:0000313" key="2">
    <source>
        <dbReference type="EMBL" id="ELR73287.1"/>
    </source>
</evidence>
<dbReference type="PANTHER" id="PTHR42705:SF2">
    <property type="entry name" value="BIFUNCTIONAL NON-HOMOLOGOUS END JOINING PROTEIN LIGD"/>
    <property type="match status" value="1"/>
</dbReference>
<dbReference type="InterPro" id="IPR052171">
    <property type="entry name" value="NHEJ_LigD"/>
</dbReference>
<accession>L8K1G9</accession>
<dbReference type="AlphaFoldDB" id="L8K1G9"/>
<sequence>MKVGRRNTDITSEEKLIFPALGISKRELVDYYYTIAPCMLPYIEDRPLMLQRFPNGIEKGGFYQKEASEYFPDWIETTIVPKENGEVEHVVCNNPATLVYLANQATVSIHSWLSKTKNINNPDKFIIDLDPPSDDFEEVRRAAFLVKDFIDELSVKSFIMTTGSSGMHVIVPLDARFSFDLVRETGHAIAEELTERHPDVFTTARFKSDRDGKIYLDIQRNAYAQTGIAPYSLRSLAEASVATPLEWTELGDQAIDARTFTIKNIHERIAEKGDPWKGMRRHAISLKSLERKLQKVQTLHHSH</sequence>
<organism evidence="2 3">
    <name type="scientific">Fulvivirga imtechensis AK7</name>
    <dbReference type="NCBI Taxonomy" id="1237149"/>
    <lineage>
        <taxon>Bacteria</taxon>
        <taxon>Pseudomonadati</taxon>
        <taxon>Bacteroidota</taxon>
        <taxon>Cytophagia</taxon>
        <taxon>Cytophagales</taxon>
        <taxon>Fulvivirgaceae</taxon>
        <taxon>Fulvivirga</taxon>
    </lineage>
</organism>
<evidence type="ECO:0000313" key="3">
    <source>
        <dbReference type="Proteomes" id="UP000011135"/>
    </source>
</evidence>
<dbReference type="STRING" id="1237149.C900_04139"/>
<dbReference type="PANTHER" id="PTHR42705">
    <property type="entry name" value="BIFUNCTIONAL NON-HOMOLOGOUS END JOINING PROTEIN LIGD"/>
    <property type="match status" value="1"/>
</dbReference>
<dbReference type="Pfam" id="PF21686">
    <property type="entry name" value="LigD_Prim-Pol"/>
    <property type="match status" value="1"/>
</dbReference>
<name>L8K1G9_9BACT</name>
<evidence type="ECO:0000259" key="1">
    <source>
        <dbReference type="Pfam" id="PF21686"/>
    </source>
</evidence>
<dbReference type="OrthoDB" id="9802472at2"/>
<dbReference type="eggNOG" id="COG3285">
    <property type="taxonomic scope" value="Bacteria"/>
</dbReference>
<gene>
    <name evidence="2" type="ORF">C900_04139</name>
</gene>
<dbReference type="PATRIC" id="fig|1237149.3.peg.422"/>
<dbReference type="CDD" id="cd04861">
    <property type="entry name" value="LigD_Pol_like"/>
    <property type="match status" value="1"/>
</dbReference>
<feature type="domain" description="DNA ligase D polymerase" evidence="1">
    <location>
        <begin position="25"/>
        <end position="276"/>
    </location>
</feature>
<dbReference type="Proteomes" id="UP000011135">
    <property type="component" value="Unassembled WGS sequence"/>
</dbReference>